<evidence type="ECO:0000313" key="7">
    <source>
        <dbReference type="Proteomes" id="UP000232323"/>
    </source>
</evidence>
<dbReference type="Proteomes" id="UP000232323">
    <property type="component" value="Unassembled WGS sequence"/>
</dbReference>
<dbReference type="GO" id="GO:0016020">
    <property type="term" value="C:membrane"/>
    <property type="evidence" value="ECO:0007669"/>
    <property type="project" value="UniProtKB-SubCell"/>
</dbReference>
<keyword evidence="2 5" id="KW-0812">Transmembrane</keyword>
<dbReference type="GO" id="GO:0015112">
    <property type="term" value="F:nitrate transmembrane transporter activity"/>
    <property type="evidence" value="ECO:0007669"/>
    <property type="project" value="InterPro"/>
</dbReference>
<dbReference type="STRING" id="1157962.A0A250WY42"/>
<dbReference type="EMBL" id="BEGY01000013">
    <property type="protein sequence ID" value="GAX75763.1"/>
    <property type="molecule type" value="Genomic_DNA"/>
</dbReference>
<evidence type="ECO:0000256" key="2">
    <source>
        <dbReference type="ARBA" id="ARBA00022692"/>
    </source>
</evidence>
<feature type="transmembrane region" description="Helical" evidence="5">
    <location>
        <begin position="46"/>
        <end position="65"/>
    </location>
</feature>
<dbReference type="InterPro" id="IPR044772">
    <property type="entry name" value="NO3_transporter"/>
</dbReference>
<dbReference type="OrthoDB" id="434240at2759"/>
<sequence length="93" mass="9778">MRSYGMVSGLVGVVGAGGNVGSIVTQVIFFGGSVYSPQLVTVPQGLQWMGVMTLGVTLAVACVHFPMWGSMFFPANLANPDANEEEYFQGVDS</sequence>
<evidence type="ECO:0000256" key="4">
    <source>
        <dbReference type="ARBA" id="ARBA00023136"/>
    </source>
</evidence>
<evidence type="ECO:0000256" key="1">
    <source>
        <dbReference type="ARBA" id="ARBA00004141"/>
    </source>
</evidence>
<reference evidence="6 7" key="1">
    <citation type="submission" date="2017-08" db="EMBL/GenBank/DDBJ databases">
        <title>Acidophilic green algal genome provides insights into adaptation to an acidic environment.</title>
        <authorList>
            <person name="Hirooka S."/>
            <person name="Hirose Y."/>
            <person name="Kanesaki Y."/>
            <person name="Higuchi S."/>
            <person name="Fujiwara T."/>
            <person name="Onuma R."/>
            <person name="Era A."/>
            <person name="Ohbayashi R."/>
            <person name="Uzuka A."/>
            <person name="Nozaki H."/>
            <person name="Yoshikawa H."/>
            <person name="Miyagishima S.Y."/>
        </authorList>
    </citation>
    <scope>NUCLEOTIDE SEQUENCE [LARGE SCALE GENOMIC DNA]</scope>
    <source>
        <strain evidence="6 7">NIES-2499</strain>
    </source>
</reference>
<name>A0A250WY42_9CHLO</name>
<gene>
    <name evidence="6" type="ORF">CEUSTIGMA_g3206.t1</name>
</gene>
<evidence type="ECO:0000256" key="5">
    <source>
        <dbReference type="SAM" id="Phobius"/>
    </source>
</evidence>
<evidence type="ECO:0000313" key="6">
    <source>
        <dbReference type="EMBL" id="GAX75763.1"/>
    </source>
</evidence>
<dbReference type="PANTHER" id="PTHR23515">
    <property type="entry name" value="HIGH-AFFINITY NITRATE TRANSPORTER 2.3"/>
    <property type="match status" value="1"/>
</dbReference>
<accession>A0A250WY42</accession>
<dbReference type="AlphaFoldDB" id="A0A250WY42"/>
<keyword evidence="4 5" id="KW-0472">Membrane</keyword>
<keyword evidence="7" id="KW-1185">Reference proteome</keyword>
<evidence type="ECO:0000256" key="3">
    <source>
        <dbReference type="ARBA" id="ARBA00022989"/>
    </source>
</evidence>
<comment type="subcellular location">
    <subcellularLocation>
        <location evidence="1">Membrane</location>
        <topology evidence="1">Multi-pass membrane protein</topology>
    </subcellularLocation>
</comment>
<protein>
    <submittedName>
        <fullName evidence="6">Uncharacterized protein</fullName>
    </submittedName>
</protein>
<proteinExistence type="predicted"/>
<keyword evidence="3 5" id="KW-1133">Transmembrane helix</keyword>
<comment type="caution">
    <text evidence="6">The sequence shown here is derived from an EMBL/GenBank/DDBJ whole genome shotgun (WGS) entry which is preliminary data.</text>
</comment>
<organism evidence="6 7">
    <name type="scientific">Chlamydomonas eustigma</name>
    <dbReference type="NCBI Taxonomy" id="1157962"/>
    <lineage>
        <taxon>Eukaryota</taxon>
        <taxon>Viridiplantae</taxon>
        <taxon>Chlorophyta</taxon>
        <taxon>core chlorophytes</taxon>
        <taxon>Chlorophyceae</taxon>
        <taxon>CS clade</taxon>
        <taxon>Chlamydomonadales</taxon>
        <taxon>Chlamydomonadaceae</taxon>
        <taxon>Chlamydomonas</taxon>
    </lineage>
</organism>